<dbReference type="EMBL" id="JAYGHY010000023">
    <property type="protein sequence ID" value="MEA5442661.1"/>
    <property type="molecule type" value="Genomic_DNA"/>
</dbReference>
<evidence type="ECO:0000313" key="10">
    <source>
        <dbReference type="Proteomes" id="UP001302329"/>
    </source>
</evidence>
<accession>A0ABU5SW31</accession>
<dbReference type="RefSeq" id="WP_323356715.1">
    <property type="nucleotide sequence ID" value="NZ_JAYGHY010000023.1"/>
</dbReference>
<dbReference type="InterPro" id="IPR002750">
    <property type="entry name" value="CobE/GbiG_C"/>
</dbReference>
<keyword evidence="2" id="KW-0169">Cobalamin biosynthesis</keyword>
<dbReference type="InterPro" id="IPR021744">
    <property type="entry name" value="CbiG_N"/>
</dbReference>
<dbReference type="SUPFAM" id="SSF159664">
    <property type="entry name" value="CobE/GbiG C-terminal domain-like"/>
    <property type="match status" value="1"/>
</dbReference>
<evidence type="ECO:0000256" key="3">
    <source>
        <dbReference type="ARBA" id="ARBA00022603"/>
    </source>
</evidence>
<dbReference type="Pfam" id="PF00590">
    <property type="entry name" value="TP_methylase"/>
    <property type="match status" value="1"/>
</dbReference>
<dbReference type="InterPro" id="IPR036518">
    <property type="entry name" value="CobE/GbiG_C_sf"/>
</dbReference>
<evidence type="ECO:0000256" key="4">
    <source>
        <dbReference type="ARBA" id="ARBA00022679"/>
    </source>
</evidence>
<feature type="domain" description="Cobalamin synthesis G N-terminal" evidence="8">
    <location>
        <begin position="25"/>
        <end position="104"/>
    </location>
</feature>
<proteinExistence type="predicted"/>
<evidence type="ECO:0000256" key="2">
    <source>
        <dbReference type="ARBA" id="ARBA00022573"/>
    </source>
</evidence>
<organism evidence="9 10">
    <name type="scientific">Cyanobium gracile UHCC 0281</name>
    <dbReference type="NCBI Taxonomy" id="3110309"/>
    <lineage>
        <taxon>Bacteria</taxon>
        <taxon>Bacillati</taxon>
        <taxon>Cyanobacteriota</taxon>
        <taxon>Cyanophyceae</taxon>
        <taxon>Synechococcales</taxon>
        <taxon>Prochlorococcaceae</taxon>
        <taxon>Cyanobium</taxon>
    </lineage>
</organism>
<feature type="domain" description="CobE/GbiG C-terminal" evidence="7">
    <location>
        <begin position="186"/>
        <end position="314"/>
    </location>
</feature>
<protein>
    <submittedName>
        <fullName evidence="9">Precorrin-3B C(17)-methyltransferase</fullName>
        <ecNumber evidence="9">2.1.1.131</ecNumber>
    </submittedName>
</protein>
<keyword evidence="4 9" id="KW-0808">Transferase</keyword>
<comment type="caution">
    <text evidence="9">The sequence shown here is derived from an EMBL/GenBank/DDBJ whole genome shotgun (WGS) entry which is preliminary data.</text>
</comment>
<sequence length="573" mass="59647">MLQQLTQAGLLQTVRGPEDAAAAVWLAEHWGTAEAVVAVGACGLVTRLIAPLIADKDSDPAVLVVDPQGRFVVPLLGGHAAGGDRLSQAIAALIGGEAVLTGASAARGRLPLDAFGQAWGWRRGEGDWRGLMVGAARGDQISLRQESGNTLWQSLEAAGSAEAAGPAALVISPHGGDGCRWHPPGLWLGVGCERNTSLAVLERLVAEGLAQQGLAPEAVAGLASIDRKGDEPALLALAEQRGWPLRLYDAPTLAGVTVPHPSEAVAREMGTPSVAEAAALQAAAQAGGPARLLVEKRIGRAGAGERGAATLAVALAGRQWAPQRGSLQLVGSGPGAIALLSGEARQALATTTVWVGYGLYLDLLEPLRRPDQLRREGRLTEETARCAEALDLARQGLDVALISSGDSGIYGMAGLALELWLQLPVLDRPAFTVHPGLSALQLAAARAGAPLMHDFCTISLSDRLTPWEVIERRLKGAASGDFVVALYNPRSLGRPWQLGRAIELLGEGRPATTPVLLARQLGRAEETLSLHTLGSLPQDQVDMLTLVLIGNSSTRVQDGRMVTPRGYPGAALA</sequence>
<dbReference type="InterPro" id="IPR035996">
    <property type="entry name" value="4pyrrol_Methylase_sf"/>
</dbReference>
<dbReference type="Gene3D" id="3.30.950.10">
    <property type="entry name" value="Methyltransferase, Cobalt-precorrin-4 Transmethylase, Domain 2"/>
    <property type="match status" value="1"/>
</dbReference>
<dbReference type="NCBIfam" id="TIGR01466">
    <property type="entry name" value="cobJ_cbiH"/>
    <property type="match status" value="1"/>
</dbReference>
<dbReference type="CDD" id="cd11646">
    <property type="entry name" value="Precorrin_3B_C17_MT"/>
    <property type="match status" value="1"/>
</dbReference>
<dbReference type="InterPro" id="IPR000878">
    <property type="entry name" value="4pyrrol_Mease"/>
</dbReference>
<dbReference type="Pfam" id="PF11760">
    <property type="entry name" value="CbiG_N"/>
    <property type="match status" value="1"/>
</dbReference>
<dbReference type="SUPFAM" id="SSF159672">
    <property type="entry name" value="CbiG N-terminal domain-like"/>
    <property type="match status" value="1"/>
</dbReference>
<keyword evidence="5" id="KW-0949">S-adenosyl-L-methionine</keyword>
<reference evidence="9 10" key="1">
    <citation type="submission" date="2023-12" db="EMBL/GenBank/DDBJ databases">
        <title>Baltic Sea Cyanobacteria.</title>
        <authorList>
            <person name="Delbaje E."/>
            <person name="Fewer D.P."/>
            <person name="Shishido T.K."/>
        </authorList>
    </citation>
    <scope>NUCLEOTIDE SEQUENCE [LARGE SCALE GENOMIC DNA]</scope>
    <source>
        <strain evidence="9 10">UHCC 0281</strain>
    </source>
</reference>
<dbReference type="PANTHER" id="PTHR47036:SF1">
    <property type="entry name" value="COBALT-FACTOR III C(17)-METHYLTRANSFERASE-RELATED"/>
    <property type="match status" value="1"/>
</dbReference>
<dbReference type="SUPFAM" id="SSF53790">
    <property type="entry name" value="Tetrapyrrole methylase"/>
    <property type="match status" value="1"/>
</dbReference>
<gene>
    <name evidence="9" type="primary">cobJ</name>
    <name evidence="9" type="ORF">VB739_08865</name>
</gene>
<comment type="pathway">
    <text evidence="1">Cofactor biosynthesis; adenosylcobalamin biosynthesis.</text>
</comment>
<name>A0ABU5SW31_9CYAN</name>
<dbReference type="Gene3D" id="3.40.50.11220">
    <property type="match status" value="1"/>
</dbReference>
<dbReference type="InterPro" id="IPR051810">
    <property type="entry name" value="Precorrin_MeTrfase"/>
</dbReference>
<dbReference type="EC" id="2.1.1.131" evidence="9"/>
<dbReference type="Proteomes" id="UP001302329">
    <property type="component" value="Unassembled WGS sequence"/>
</dbReference>
<dbReference type="Pfam" id="PF01890">
    <property type="entry name" value="CbiG_C"/>
    <property type="match status" value="1"/>
</dbReference>
<keyword evidence="3 9" id="KW-0489">Methyltransferase</keyword>
<evidence type="ECO:0000313" key="9">
    <source>
        <dbReference type="EMBL" id="MEA5442661.1"/>
    </source>
</evidence>
<evidence type="ECO:0000259" key="8">
    <source>
        <dbReference type="Pfam" id="PF11760"/>
    </source>
</evidence>
<evidence type="ECO:0000259" key="6">
    <source>
        <dbReference type="Pfam" id="PF00590"/>
    </source>
</evidence>
<dbReference type="InterPro" id="IPR014776">
    <property type="entry name" value="4pyrrole_Mease_sub2"/>
</dbReference>
<dbReference type="PANTHER" id="PTHR47036">
    <property type="entry name" value="COBALT-FACTOR III C(17)-METHYLTRANSFERASE-RELATED"/>
    <property type="match status" value="1"/>
</dbReference>
<evidence type="ECO:0000259" key="7">
    <source>
        <dbReference type="Pfam" id="PF01890"/>
    </source>
</evidence>
<dbReference type="InterPro" id="IPR038029">
    <property type="entry name" value="GbiG_N_sf"/>
</dbReference>
<keyword evidence="10" id="KW-1185">Reference proteome</keyword>
<feature type="domain" description="Tetrapyrrole methylase" evidence="6">
    <location>
        <begin position="328"/>
        <end position="536"/>
    </location>
</feature>
<dbReference type="InterPro" id="IPR014777">
    <property type="entry name" value="4pyrrole_Mease_sub1"/>
</dbReference>
<dbReference type="Gene3D" id="3.40.1010.10">
    <property type="entry name" value="Cobalt-precorrin-4 Transmethylase, Domain 1"/>
    <property type="match status" value="1"/>
</dbReference>
<dbReference type="InterPro" id="IPR006363">
    <property type="entry name" value="Cbl_synth_CobJ/CibH_dom"/>
</dbReference>
<evidence type="ECO:0000256" key="5">
    <source>
        <dbReference type="ARBA" id="ARBA00022691"/>
    </source>
</evidence>
<evidence type="ECO:0000256" key="1">
    <source>
        <dbReference type="ARBA" id="ARBA00004953"/>
    </source>
</evidence>
<dbReference type="GO" id="GO:0032259">
    <property type="term" value="P:methylation"/>
    <property type="evidence" value="ECO:0007669"/>
    <property type="project" value="UniProtKB-KW"/>
</dbReference>
<dbReference type="GO" id="GO:0030789">
    <property type="term" value="F:precorrin-3B C17-methyltransferase activity"/>
    <property type="evidence" value="ECO:0007669"/>
    <property type="project" value="UniProtKB-EC"/>
</dbReference>
<dbReference type="Gene3D" id="3.30.420.180">
    <property type="entry name" value="CobE/GbiG C-terminal domain"/>
    <property type="match status" value="1"/>
</dbReference>